<organism evidence="1 2">
    <name type="scientific">Rhizoctonia solani</name>
    <dbReference type="NCBI Taxonomy" id="456999"/>
    <lineage>
        <taxon>Eukaryota</taxon>
        <taxon>Fungi</taxon>
        <taxon>Dikarya</taxon>
        <taxon>Basidiomycota</taxon>
        <taxon>Agaricomycotina</taxon>
        <taxon>Agaricomycetes</taxon>
        <taxon>Cantharellales</taxon>
        <taxon>Ceratobasidiaceae</taxon>
        <taxon>Rhizoctonia</taxon>
    </lineage>
</organism>
<gene>
    <name evidence="1" type="ORF">RDB_LOCUS52996</name>
</gene>
<dbReference type="SUPFAM" id="SSF52047">
    <property type="entry name" value="RNI-like"/>
    <property type="match status" value="1"/>
</dbReference>
<evidence type="ECO:0000313" key="1">
    <source>
        <dbReference type="EMBL" id="CAE6440116.1"/>
    </source>
</evidence>
<dbReference type="Proteomes" id="UP000663831">
    <property type="component" value="Unassembled WGS sequence"/>
</dbReference>
<sequence length="181" mass="20470">MVNFQPSFGKANFAGFSSAPIYIIQFHAHDYTSVAADYLLPLLPNLRTLILREATIQGISKKNRSASPCPELNALHFLSCVFRLDGFCWLLSGRNMREVVIWDCQIIDGKGHRHPAEEFRPKLTEICPLVQLLDKSDYQSTIKIEGWGEDMKDRIISAAFRPHSAVHPPGRRMGFMNLGAR</sequence>
<dbReference type="AlphaFoldDB" id="A0A8H3AUK2"/>
<protein>
    <submittedName>
        <fullName evidence="1">Uncharacterized protein</fullName>
    </submittedName>
</protein>
<accession>A0A8H3AUK2</accession>
<name>A0A8H3AUK2_9AGAM</name>
<proteinExistence type="predicted"/>
<dbReference type="EMBL" id="CAJMWV010001551">
    <property type="protein sequence ID" value="CAE6440116.1"/>
    <property type="molecule type" value="Genomic_DNA"/>
</dbReference>
<evidence type="ECO:0000313" key="2">
    <source>
        <dbReference type="Proteomes" id="UP000663831"/>
    </source>
</evidence>
<reference evidence="1" key="1">
    <citation type="submission" date="2021-01" db="EMBL/GenBank/DDBJ databases">
        <authorList>
            <person name="Kaushik A."/>
        </authorList>
    </citation>
    <scope>NUCLEOTIDE SEQUENCE</scope>
    <source>
        <strain evidence="1">AG3-1AP</strain>
    </source>
</reference>
<comment type="caution">
    <text evidence="1">The sequence shown here is derived from an EMBL/GenBank/DDBJ whole genome shotgun (WGS) entry which is preliminary data.</text>
</comment>